<protein>
    <submittedName>
        <fullName evidence="2">Uncharacterized protein</fullName>
    </submittedName>
</protein>
<dbReference type="EMBL" id="JAODUP010000228">
    <property type="protein sequence ID" value="KAK2155884.1"/>
    <property type="molecule type" value="Genomic_DNA"/>
</dbReference>
<name>A0AAD9JMD7_9ANNE</name>
<feature type="region of interest" description="Disordered" evidence="1">
    <location>
        <begin position="216"/>
        <end position="273"/>
    </location>
</feature>
<feature type="region of interest" description="Disordered" evidence="1">
    <location>
        <begin position="88"/>
        <end position="112"/>
    </location>
</feature>
<comment type="caution">
    <text evidence="2">The sequence shown here is derived from an EMBL/GenBank/DDBJ whole genome shotgun (WGS) entry which is preliminary data.</text>
</comment>
<reference evidence="2" key="1">
    <citation type="journal article" date="2023" name="Mol. Biol. Evol.">
        <title>Third-Generation Sequencing Reveals the Adaptive Role of the Epigenome in Three Deep-Sea Polychaetes.</title>
        <authorList>
            <person name="Perez M."/>
            <person name="Aroh O."/>
            <person name="Sun Y."/>
            <person name="Lan Y."/>
            <person name="Juniper S.K."/>
            <person name="Young C.R."/>
            <person name="Angers B."/>
            <person name="Qian P.Y."/>
        </authorList>
    </citation>
    <scope>NUCLEOTIDE SEQUENCE</scope>
    <source>
        <strain evidence="2">P08H-3</strain>
    </source>
</reference>
<keyword evidence="3" id="KW-1185">Reference proteome</keyword>
<dbReference type="AlphaFoldDB" id="A0AAD9JMD7"/>
<feature type="compositionally biased region" description="Basic and acidic residues" evidence="1">
    <location>
        <begin position="216"/>
        <end position="229"/>
    </location>
</feature>
<gene>
    <name evidence="2" type="ORF">LSH36_228g02013</name>
</gene>
<proteinExistence type="predicted"/>
<dbReference type="Proteomes" id="UP001208570">
    <property type="component" value="Unassembled WGS sequence"/>
</dbReference>
<evidence type="ECO:0000313" key="3">
    <source>
        <dbReference type="Proteomes" id="UP001208570"/>
    </source>
</evidence>
<evidence type="ECO:0000313" key="2">
    <source>
        <dbReference type="EMBL" id="KAK2155884.1"/>
    </source>
</evidence>
<evidence type="ECO:0000256" key="1">
    <source>
        <dbReference type="SAM" id="MobiDB-lite"/>
    </source>
</evidence>
<accession>A0AAD9JMD7</accession>
<sequence>MTCLLLIRCRRCRPCRSNSWLRTIEEHIFHGADDIFQDRTIPKKICILPIYSDKDIRIIDSDQNGIDPRPPVHMPNIDYEAKPLAFDPVFTNPESSEEDEAKPPVPPKTWIPTMESQREQGGAKLVAANPEDPEWPVNPDLRDSDSSNGRYCIVAKRHRKSVSQGQVKALTLKQDQDLLLDEWKRKRNTLKSNVSMEMNQILINDRFSKEIEHIGGKRTEDEKRGHPTDDATGASFPFDGRIEPNADEFAPMVPPRENRSKRKTSISPYMVIN</sequence>
<organism evidence="2 3">
    <name type="scientific">Paralvinella palmiformis</name>
    <dbReference type="NCBI Taxonomy" id="53620"/>
    <lineage>
        <taxon>Eukaryota</taxon>
        <taxon>Metazoa</taxon>
        <taxon>Spiralia</taxon>
        <taxon>Lophotrochozoa</taxon>
        <taxon>Annelida</taxon>
        <taxon>Polychaeta</taxon>
        <taxon>Sedentaria</taxon>
        <taxon>Canalipalpata</taxon>
        <taxon>Terebellida</taxon>
        <taxon>Terebelliformia</taxon>
        <taxon>Alvinellidae</taxon>
        <taxon>Paralvinella</taxon>
    </lineage>
</organism>